<dbReference type="SMART" id="SM00635">
    <property type="entry name" value="BID_2"/>
    <property type="match status" value="1"/>
</dbReference>
<dbReference type="InterPro" id="IPR045197">
    <property type="entry name" value="NUP210-like"/>
</dbReference>
<evidence type="ECO:0000259" key="1">
    <source>
        <dbReference type="SMART" id="SM00635"/>
    </source>
</evidence>
<dbReference type="PANTHER" id="PTHR23019">
    <property type="entry name" value="NUCLEAR PORE MEMBRANE GLYCOPROTEIN GP210-RELATED"/>
    <property type="match status" value="1"/>
</dbReference>
<reference evidence="2" key="1">
    <citation type="submission" date="2022-04" db="EMBL/GenBank/DDBJ databases">
        <title>Carnegiea gigantea Genome sequencing and assembly v2.</title>
        <authorList>
            <person name="Copetti D."/>
            <person name="Sanderson M.J."/>
            <person name="Burquez A."/>
            <person name="Wojciechowski M.F."/>
        </authorList>
    </citation>
    <scope>NUCLEOTIDE SEQUENCE</scope>
    <source>
        <strain evidence="2">SGP5-SGP5p</strain>
        <tissue evidence="2">Aerial part</tissue>
    </source>
</reference>
<gene>
    <name evidence="2" type="ORF">Cgig2_011589</name>
</gene>
<dbReference type="Pfam" id="PF02368">
    <property type="entry name" value="Big_2"/>
    <property type="match status" value="1"/>
</dbReference>
<evidence type="ECO:0000313" key="2">
    <source>
        <dbReference type="EMBL" id="KAJ8430054.1"/>
    </source>
</evidence>
<dbReference type="OrthoDB" id="361283at2759"/>
<accession>A0A9Q1JS72</accession>
<feature type="domain" description="BIG2" evidence="1">
    <location>
        <begin position="121"/>
        <end position="197"/>
    </location>
</feature>
<dbReference type="Proteomes" id="UP001153076">
    <property type="component" value="Unassembled WGS sequence"/>
</dbReference>
<keyword evidence="3" id="KW-1185">Reference proteome</keyword>
<name>A0A9Q1JS72_9CARY</name>
<dbReference type="Gene3D" id="2.60.40.1080">
    <property type="match status" value="1"/>
</dbReference>
<dbReference type="EMBL" id="JAKOGI010000829">
    <property type="protein sequence ID" value="KAJ8430054.1"/>
    <property type="molecule type" value="Genomic_DNA"/>
</dbReference>
<sequence>MELNAPWGQVEVADADWIKILSGEEITLMEGSINSVDLLAGAVDGNTFESSQYAYMNLRVHIEDDIAELVDGDNGLKTGDDYISAVSFAIYGKRAGITTLHVTARQQSGQEIYSQTVKVQVYTPPVVHPHDIFLVPGASFVITVRGGPTIGVAVQYASMNDSVVSVQESSGHVSAMSPGNATIVAAFHGSGGTVLCQAHGKVQGDLFSFYELCKNYKWSIENEQVLSFQSTDHVNSDDHERLLPTQSGYGDQEDVDFIKALYGRSAGRSNIAITFSCDFSSGSFSHSRTYSASLSVRVMPDPPLALGIPITWILPPHYTTSDLLLQYSEPHRRDGQSQTRTIAYSLLRHTGRKEDELQKDSMSICGNKIKTTETNDLACIWAKDHSTGRIEVASCVRVAEVAQIRLRRKLSLHMINLAVGAEVELRINYFDSLGNPFLEARDVTAFDIGTNYRGIIDLDVMSRQNGSIFVKAIRHGRALMMVRLDDNPHKSDYIMVTDCHNVTSK</sequence>
<dbReference type="InterPro" id="IPR003343">
    <property type="entry name" value="Big_2"/>
</dbReference>
<evidence type="ECO:0000313" key="3">
    <source>
        <dbReference type="Proteomes" id="UP001153076"/>
    </source>
</evidence>
<dbReference type="PANTHER" id="PTHR23019:SF0">
    <property type="entry name" value="NUCLEAR PORE MEMBRANE GLYCOPROTEIN 210"/>
    <property type="match status" value="1"/>
</dbReference>
<proteinExistence type="predicted"/>
<dbReference type="AlphaFoldDB" id="A0A9Q1JS72"/>
<protein>
    <recommendedName>
        <fullName evidence="1">BIG2 domain-containing protein</fullName>
    </recommendedName>
</protein>
<comment type="caution">
    <text evidence="2">The sequence shown here is derived from an EMBL/GenBank/DDBJ whole genome shotgun (WGS) entry which is preliminary data.</text>
</comment>
<organism evidence="2 3">
    <name type="scientific">Carnegiea gigantea</name>
    <dbReference type="NCBI Taxonomy" id="171969"/>
    <lineage>
        <taxon>Eukaryota</taxon>
        <taxon>Viridiplantae</taxon>
        <taxon>Streptophyta</taxon>
        <taxon>Embryophyta</taxon>
        <taxon>Tracheophyta</taxon>
        <taxon>Spermatophyta</taxon>
        <taxon>Magnoliopsida</taxon>
        <taxon>eudicotyledons</taxon>
        <taxon>Gunneridae</taxon>
        <taxon>Pentapetalae</taxon>
        <taxon>Caryophyllales</taxon>
        <taxon>Cactineae</taxon>
        <taxon>Cactaceae</taxon>
        <taxon>Cactoideae</taxon>
        <taxon>Echinocereeae</taxon>
        <taxon>Carnegiea</taxon>
    </lineage>
</organism>